<dbReference type="PANTHER" id="PTHR37846:SF1">
    <property type="entry name" value="DEACETYLASE-LIKE PROTEIN"/>
    <property type="match status" value="1"/>
</dbReference>
<evidence type="ECO:0000313" key="4">
    <source>
        <dbReference type="EMBL" id="KAG0014439.1"/>
    </source>
</evidence>
<accession>A0A9P6T003</accession>
<feature type="transmembrane region" description="Helical" evidence="2">
    <location>
        <begin position="111"/>
        <end position="134"/>
    </location>
</feature>
<dbReference type="Pfam" id="PF24841">
    <property type="entry name" value="DUF7719"/>
    <property type="match status" value="1"/>
</dbReference>
<keyword evidence="2" id="KW-1133">Transmembrane helix</keyword>
<feature type="region of interest" description="Disordered" evidence="1">
    <location>
        <begin position="1"/>
        <end position="76"/>
    </location>
</feature>
<keyword evidence="2" id="KW-0812">Transmembrane</keyword>
<sequence length="242" mass="27185">MSGKGSVQKTSSAVSSGVKVSTYSTTTTTTRRTIPVNNTAKIQEIEDDEDEEDEEDNDYDDSDSNSSESDIDEIPDPEKWRIIKESGIIEQVGASEKHREDTPIDDSDRDYIFEGIFFSIPTTCLFIVMDILVHRQYAETYTGIQVVQKALKVFPAILIMVYFSNKFKTSKFAQGAMFVVSIICGCYFLHTMYRSPAMGIMLRAPGIITILVYCIVQLQLIPAVISLAICGLYYKFGNVKYH</sequence>
<feature type="transmembrane region" description="Helical" evidence="2">
    <location>
        <begin position="146"/>
        <end position="165"/>
    </location>
</feature>
<reference evidence="4" key="1">
    <citation type="journal article" date="2020" name="Fungal Divers.">
        <title>Resolving the Mortierellaceae phylogeny through synthesis of multi-gene phylogenetics and phylogenomics.</title>
        <authorList>
            <person name="Vandepol N."/>
            <person name="Liber J."/>
            <person name="Desiro A."/>
            <person name="Na H."/>
            <person name="Kennedy M."/>
            <person name="Barry K."/>
            <person name="Grigoriev I.V."/>
            <person name="Miller A.N."/>
            <person name="O'Donnell K."/>
            <person name="Stajich J.E."/>
            <person name="Bonito G."/>
        </authorList>
    </citation>
    <scope>NUCLEOTIDE SEQUENCE</scope>
    <source>
        <strain evidence="4">NRRL 2769</strain>
    </source>
</reference>
<keyword evidence="2" id="KW-0472">Membrane</keyword>
<keyword evidence="5" id="KW-1185">Reference proteome</keyword>
<feature type="domain" description="DUF7719" evidence="3">
    <location>
        <begin position="174"/>
        <end position="238"/>
    </location>
</feature>
<dbReference type="InterPro" id="IPR056136">
    <property type="entry name" value="DUF7719"/>
</dbReference>
<dbReference type="Proteomes" id="UP000703661">
    <property type="component" value="Unassembled WGS sequence"/>
</dbReference>
<feature type="transmembrane region" description="Helical" evidence="2">
    <location>
        <begin position="172"/>
        <end position="190"/>
    </location>
</feature>
<evidence type="ECO:0000256" key="2">
    <source>
        <dbReference type="SAM" id="Phobius"/>
    </source>
</evidence>
<evidence type="ECO:0000259" key="3">
    <source>
        <dbReference type="Pfam" id="PF24841"/>
    </source>
</evidence>
<organism evidence="4 5">
    <name type="scientific">Entomortierella chlamydospora</name>
    <dbReference type="NCBI Taxonomy" id="101097"/>
    <lineage>
        <taxon>Eukaryota</taxon>
        <taxon>Fungi</taxon>
        <taxon>Fungi incertae sedis</taxon>
        <taxon>Mucoromycota</taxon>
        <taxon>Mortierellomycotina</taxon>
        <taxon>Mortierellomycetes</taxon>
        <taxon>Mortierellales</taxon>
        <taxon>Mortierellaceae</taxon>
        <taxon>Entomortierella</taxon>
    </lineage>
</organism>
<comment type="caution">
    <text evidence="4">The sequence shown here is derived from an EMBL/GenBank/DDBJ whole genome shotgun (WGS) entry which is preliminary data.</text>
</comment>
<feature type="compositionally biased region" description="Polar residues" evidence="1">
    <location>
        <begin position="1"/>
        <end position="24"/>
    </location>
</feature>
<feature type="transmembrane region" description="Helical" evidence="2">
    <location>
        <begin position="210"/>
        <end position="234"/>
    </location>
</feature>
<protein>
    <recommendedName>
        <fullName evidence="3">DUF7719 domain-containing protein</fullName>
    </recommendedName>
</protein>
<evidence type="ECO:0000256" key="1">
    <source>
        <dbReference type="SAM" id="MobiDB-lite"/>
    </source>
</evidence>
<dbReference type="PANTHER" id="PTHR37846">
    <property type="entry name" value="YALI0B21296P"/>
    <property type="match status" value="1"/>
</dbReference>
<dbReference type="AlphaFoldDB" id="A0A9P6T003"/>
<dbReference type="EMBL" id="JAAAID010000726">
    <property type="protein sequence ID" value="KAG0014439.1"/>
    <property type="molecule type" value="Genomic_DNA"/>
</dbReference>
<proteinExistence type="predicted"/>
<gene>
    <name evidence="4" type="ORF">BGZ80_010439</name>
</gene>
<feature type="compositionally biased region" description="Acidic residues" evidence="1">
    <location>
        <begin position="45"/>
        <end position="75"/>
    </location>
</feature>
<name>A0A9P6T003_9FUNG</name>
<evidence type="ECO:0000313" key="5">
    <source>
        <dbReference type="Proteomes" id="UP000703661"/>
    </source>
</evidence>